<feature type="transmembrane region" description="Helical" evidence="2">
    <location>
        <begin position="219"/>
        <end position="237"/>
    </location>
</feature>
<gene>
    <name evidence="3" type="ORF">ECRASSUSDP1_LOCUS16478</name>
</gene>
<dbReference type="Proteomes" id="UP001295684">
    <property type="component" value="Unassembled WGS sequence"/>
</dbReference>
<reference evidence="3" key="1">
    <citation type="submission" date="2023-07" db="EMBL/GenBank/DDBJ databases">
        <authorList>
            <consortium name="AG Swart"/>
            <person name="Singh M."/>
            <person name="Singh A."/>
            <person name="Seah K."/>
            <person name="Emmerich C."/>
        </authorList>
    </citation>
    <scope>NUCLEOTIDE SEQUENCE</scope>
    <source>
        <strain evidence="3">DP1</strain>
    </source>
</reference>
<keyword evidence="2" id="KW-0812">Transmembrane</keyword>
<dbReference type="EMBL" id="CAMPGE010016569">
    <property type="protein sequence ID" value="CAI2375118.1"/>
    <property type="molecule type" value="Genomic_DNA"/>
</dbReference>
<dbReference type="AlphaFoldDB" id="A0AAD1XLR1"/>
<keyword evidence="2" id="KW-1133">Transmembrane helix</keyword>
<evidence type="ECO:0000256" key="2">
    <source>
        <dbReference type="SAM" id="Phobius"/>
    </source>
</evidence>
<evidence type="ECO:0000256" key="1">
    <source>
        <dbReference type="SAM" id="MobiDB-lite"/>
    </source>
</evidence>
<name>A0AAD1XLR1_EUPCR</name>
<evidence type="ECO:0000313" key="3">
    <source>
        <dbReference type="EMBL" id="CAI2375118.1"/>
    </source>
</evidence>
<feature type="transmembrane region" description="Helical" evidence="2">
    <location>
        <begin position="249"/>
        <end position="269"/>
    </location>
</feature>
<comment type="caution">
    <text evidence="3">The sequence shown here is derived from an EMBL/GenBank/DDBJ whole genome shotgun (WGS) entry which is preliminary data.</text>
</comment>
<proteinExistence type="predicted"/>
<feature type="region of interest" description="Disordered" evidence="1">
    <location>
        <begin position="56"/>
        <end position="75"/>
    </location>
</feature>
<protein>
    <submittedName>
        <fullName evidence="3">Uncharacterized protein</fullName>
    </submittedName>
</protein>
<evidence type="ECO:0000313" key="4">
    <source>
        <dbReference type="Proteomes" id="UP001295684"/>
    </source>
</evidence>
<sequence>MLSYLIDPQHKSFKLSSQFAKAHKIVPKSENASIKFSQDVNEPSEAHILNLERVSSRSYHHDESESGISGLEHESSHQKIHFTVVKEGQEDYSEQNLPDPFEIHLGLDSHPEMPNLDRFSAGDQHDLVGFDLLEVEPQPDLNMKYQGISDIQEITPYLELDPKLQKFETKDDGLNVCSSEDHEYGSLSQRRCAIVKKCIEDPRSIAFDDYRNLNHLNQVQGLSFLSLGLGALIPLWASKTKRKFRSRNSKIWAGLVTAQIFCLGLHIFYSDKNRKFVNHLDKNYFANATLKQISQTSKV</sequence>
<keyword evidence="2" id="KW-0472">Membrane</keyword>
<accession>A0AAD1XLR1</accession>
<keyword evidence="4" id="KW-1185">Reference proteome</keyword>
<organism evidence="3 4">
    <name type="scientific">Euplotes crassus</name>
    <dbReference type="NCBI Taxonomy" id="5936"/>
    <lineage>
        <taxon>Eukaryota</taxon>
        <taxon>Sar</taxon>
        <taxon>Alveolata</taxon>
        <taxon>Ciliophora</taxon>
        <taxon>Intramacronucleata</taxon>
        <taxon>Spirotrichea</taxon>
        <taxon>Hypotrichia</taxon>
        <taxon>Euplotida</taxon>
        <taxon>Euplotidae</taxon>
        <taxon>Moneuplotes</taxon>
    </lineage>
</organism>